<dbReference type="Proteomes" id="UP000271974">
    <property type="component" value="Unassembled WGS sequence"/>
</dbReference>
<gene>
    <name evidence="12" type="ORF">EGW08_015319</name>
</gene>
<keyword evidence="3" id="KW-0597">Phosphoprotein</keyword>
<feature type="compositionally biased region" description="Low complexity" evidence="10">
    <location>
        <begin position="2185"/>
        <end position="2199"/>
    </location>
</feature>
<evidence type="ECO:0000259" key="11">
    <source>
        <dbReference type="PROSITE" id="PS51049"/>
    </source>
</evidence>
<dbReference type="SMART" id="SM01249">
    <property type="entry name" value="KASH"/>
    <property type="match status" value="1"/>
</dbReference>
<dbReference type="PANTHER" id="PTHR14514">
    <property type="entry name" value="PKA ANCHORING PROTEIN"/>
    <property type="match status" value="1"/>
</dbReference>
<proteinExistence type="inferred from homology"/>
<evidence type="ECO:0000313" key="13">
    <source>
        <dbReference type="Proteomes" id="UP000271974"/>
    </source>
</evidence>
<feature type="region of interest" description="Disordered" evidence="10">
    <location>
        <begin position="1733"/>
        <end position="1838"/>
    </location>
</feature>
<accession>A0A3S1B7H7</accession>
<feature type="compositionally biased region" description="Low complexity" evidence="10">
    <location>
        <begin position="1805"/>
        <end position="1818"/>
    </location>
</feature>
<dbReference type="EMBL" id="RQTK01000624">
    <property type="protein sequence ID" value="RUS76916.1"/>
    <property type="molecule type" value="Genomic_DNA"/>
</dbReference>
<evidence type="ECO:0000256" key="4">
    <source>
        <dbReference type="ARBA" id="ARBA00022692"/>
    </source>
</evidence>
<evidence type="ECO:0000313" key="12">
    <source>
        <dbReference type="EMBL" id="RUS76916.1"/>
    </source>
</evidence>
<reference evidence="12 13" key="1">
    <citation type="submission" date="2019-01" db="EMBL/GenBank/DDBJ databases">
        <title>A draft genome assembly of the solar-powered sea slug Elysia chlorotica.</title>
        <authorList>
            <person name="Cai H."/>
            <person name="Li Q."/>
            <person name="Fang X."/>
            <person name="Li J."/>
            <person name="Curtis N.E."/>
            <person name="Altenburger A."/>
            <person name="Shibata T."/>
            <person name="Feng M."/>
            <person name="Maeda T."/>
            <person name="Schwartz J.A."/>
            <person name="Shigenobu S."/>
            <person name="Lundholm N."/>
            <person name="Nishiyama T."/>
            <person name="Yang H."/>
            <person name="Hasebe M."/>
            <person name="Li S."/>
            <person name="Pierce S.K."/>
            <person name="Wang J."/>
        </authorList>
    </citation>
    <scope>NUCLEOTIDE SEQUENCE [LARGE SCALE GENOMIC DNA]</scope>
    <source>
        <strain evidence="12">EC2010</strain>
        <tissue evidence="12">Whole organism of an adult</tissue>
    </source>
</reference>
<feature type="non-terminal residue" evidence="12">
    <location>
        <position position="1"/>
    </location>
</feature>
<feature type="compositionally biased region" description="Low complexity" evidence="10">
    <location>
        <begin position="1762"/>
        <end position="1776"/>
    </location>
</feature>
<evidence type="ECO:0000256" key="10">
    <source>
        <dbReference type="SAM" id="MobiDB-lite"/>
    </source>
</evidence>
<dbReference type="Pfam" id="PF00435">
    <property type="entry name" value="Spectrin"/>
    <property type="match status" value="9"/>
</dbReference>
<dbReference type="Gene3D" id="1.20.58.60">
    <property type="match status" value="13"/>
</dbReference>
<feature type="region of interest" description="Disordered" evidence="10">
    <location>
        <begin position="2171"/>
        <end position="2211"/>
    </location>
</feature>
<keyword evidence="7 9" id="KW-0472">Membrane</keyword>
<dbReference type="PANTHER" id="PTHR14514:SF2">
    <property type="entry name" value="A-KINASE ANCHOR PROTEIN 6"/>
    <property type="match status" value="1"/>
</dbReference>
<comment type="similarity">
    <text evidence="2">Belongs to the nesprin family.</text>
</comment>
<dbReference type="PROSITE" id="PS51049">
    <property type="entry name" value="KASH"/>
    <property type="match status" value="1"/>
</dbReference>
<keyword evidence="8" id="KW-0539">Nucleus</keyword>
<dbReference type="SMART" id="SM00150">
    <property type="entry name" value="SPEC"/>
    <property type="match status" value="17"/>
</dbReference>
<name>A0A3S1B7H7_ELYCH</name>
<evidence type="ECO:0000256" key="5">
    <source>
        <dbReference type="ARBA" id="ARBA00022737"/>
    </source>
</evidence>
<organism evidence="12 13">
    <name type="scientific">Elysia chlorotica</name>
    <name type="common">Eastern emerald elysia</name>
    <name type="synonym">Sea slug</name>
    <dbReference type="NCBI Taxonomy" id="188477"/>
    <lineage>
        <taxon>Eukaryota</taxon>
        <taxon>Metazoa</taxon>
        <taxon>Spiralia</taxon>
        <taxon>Lophotrochozoa</taxon>
        <taxon>Mollusca</taxon>
        <taxon>Gastropoda</taxon>
        <taxon>Heterobranchia</taxon>
        <taxon>Euthyneura</taxon>
        <taxon>Panpulmonata</taxon>
        <taxon>Sacoglossa</taxon>
        <taxon>Placobranchoidea</taxon>
        <taxon>Plakobranchidae</taxon>
        <taxon>Elysia</taxon>
    </lineage>
</organism>
<dbReference type="InterPro" id="IPR002017">
    <property type="entry name" value="Spectrin_repeat"/>
</dbReference>
<feature type="domain" description="KASH" evidence="11">
    <location>
        <begin position="2258"/>
        <end position="2317"/>
    </location>
</feature>
<comment type="caution">
    <text evidence="12">The sequence shown here is derived from an EMBL/GenBank/DDBJ whole genome shotgun (WGS) entry which is preliminary data.</text>
</comment>
<evidence type="ECO:0000256" key="3">
    <source>
        <dbReference type="ARBA" id="ARBA00022553"/>
    </source>
</evidence>
<dbReference type="SUPFAM" id="SSF46966">
    <property type="entry name" value="Spectrin repeat"/>
    <property type="match status" value="16"/>
</dbReference>
<sequence length="2317" mass="265059">QKIEAQLRKCELQLSALRAKESSLTRTYPKGVFPSELAVLQSNYLDLNRRAMEKKVILQQSTSVQDQYQKMLNDYSAFLNTAQAKLRTEAISARDLSHLKQQLAAHKDFFADLEVHKAMLTALAGQCDPETRARLQPQHAPLMSLTSVLVDQASLHGQRLERLTRQWAELDEKHGRLTKVLSSLKSQVPRPVASGDSLTSIQDKLAKYKRLQTELADERASVFEVVDKGKQILHSVNCSGLEGTVTNLADVWVDLNTDLTHELKRTETLGEQLSIFETEAAVLTSWLAAAKTKLNSFKQLSTSDLSNIGAVRTKVEKLLEFRKEIENQAGLRDQVLKAGQKLLLNQNYDTRGLSDRLDNYESEWRHLEEGAARAGEFLHERQMELMPSRQAMTDLTAWISHINQALDEDAKRRVKTVADIEVMVKKYKGYKVEVTSKQMTLDFVNQSVLAPQPQEEHVTHEKLDFADKLGEVNRNWVKVVKSINDRLASLEAMNDQWLEYEQALERLQAWFREQEDKVKRYKLIGHEVGVRQTLKDCKLLQQQLQTKQVDLTALTSLGKKLVELSRESPGCQQSVQDSLDALQKTWSHLEEQTRQLENLLTDMLGQWARYHTDLASLTQMLTQMEYALSQYTLVGGDVHTLASQVGKLKALQAEQQASAPHLESFSNLSGQLRQVCEPPVQLDLQKTVADVQARWKQVAKALADRLLKFDGCLSLWRSYEEKYSGLVSWLDSRETLCSGLITMRDEPTNQAEALARGKSLQQELDTAQSQLAELYRLSDQLAGTMDPSSIAALTARQSVLDQRMMALRQVLQQHLAALSEDLSMLDQFNQAFQVVEKFLTYADQILAPADPGKSDEESLLQSRMGQLRQLLLLFNTNYVKLDDVNDLGYRLALKDADAKRLLNLNHRWQDLYEDANERSRSLQGHLLVQQDFTAKCEAWMTFLAHTETELAREIKGNLRDLQEQLRGCEQFESEMYSNQQILHAIINDGEKMMRAGEVEDVEEFTQKLQLLSEQWHSVTRRTSQRRAIIEGLVAKWQKFQASAEQLRAWLQEKEANVAAMEVSSDSLQAIRNMSEKVKMTQHEFELHEATFKHIHDLASVLQQHAGQAASREVKSTLEDLQERWMRVYSDLEDRRSKLHGVDRQWLDCEDDISEILAWLQDIRRVLYADIPTAHDAIQEDITKCRDIAGAFASAEDKRQSLVDRERRLGRLIQSEDIHLLHQRIRLLNKQWDELRQQVALREQGLTDALFRWTNLGERIRSLMAWIERMETRITSTTDMHVEDLLAKLENEYKIEMNEKEEEKEEVVSQGRQLMKVSSEIRASDIEQKLLRLEDKWAHLVSVMDFRHRKLQETVLAVKQLDASMKNLSRWLGQVERELTGGLEFKDVGLQEIQAKLEDTQDLQEDIEQHSAGVSAVLNLCEVLLHDQDACPTQTEFFALQHAMKNLEKRWRNICNLSPRRRNRVEETWELWEKFRSDCQVFSDWLSQIEQQVRESEIEVRDVLLAKQEISKYESLQRNVHDHLGQLESINRQYRQLAKDGRTDTDGRLRVTMTDLNNRWDAVQIKVTEIMKKLRHSTTIRRDFEETRTSLISWLTEVDDQLTEILHSTDLDLNTKVTEIRRIEDEVRTKGHRMDYLDQAGVYLMQKGDSREALTVQAQLDDFRLLASQVADRVVTTRLQVERMAVEQQMEDVAELEMSEAARRRQESAVDRIHELRDAQTTVILERQTAELERYLEESPPESPPTPRHQGTSPRRVTERSPVRPAARRSASPSPVRSRLEAISAGASDSRSRSPSKVVAPKALKSGSPLRRMSPSPSRRSPRDPRHGTDGTGPAPQTVDIGQLEWSAKLEVLMEQLVEGLDDCNLKLARLEQAMGARSGHCDLDQQLQLMVECEVAVDGVSRLHRLLKTESGVISIASADAQVQLILRRWESLQRRAMEHQHRQSQHRQDQSKLARDVDAMLAWLDEAEALQGALRVLPQDIGQLDKMVRQYKDFLVQLESRKPTVLSINLLSRTHLASRSAETRSLRVKVDEMNRRRDAVLARAEEIQIDMQSALLRCQEFHRTIDDYQDWLEALEIRVRQLEPLNLNQDKAALWAKYTLLVDTHSELQRNQTKVFSTKETADQLLVSSDSPNMCAARDSIHSIHKRMRSLTHLTTAYISSLENKLNIRPTRGSASSSIDLSEGRSSGLGSSHASRSSTPVRPLSGTRRTRVRSPFAVSRQLVAAILGPWLRMARQPHTDNLSTGHEASAAAKQAGESRLLRVIRAALPIQLLLLLLLLLAFLAPVCEDEHSCLLSNNLRHSLSPMLRYTDGAPPT</sequence>
<evidence type="ECO:0000256" key="7">
    <source>
        <dbReference type="ARBA" id="ARBA00023136"/>
    </source>
</evidence>
<dbReference type="InterPro" id="IPR012315">
    <property type="entry name" value="KASH"/>
</dbReference>
<dbReference type="InterPro" id="IPR018159">
    <property type="entry name" value="Spectrin/alpha-actinin"/>
</dbReference>
<keyword evidence="6" id="KW-1133">Transmembrane helix</keyword>
<keyword evidence="4 9" id="KW-0812">Transmembrane</keyword>
<feature type="topological domain" description="Perinuclear space" evidence="9">
    <location>
        <begin position="2288"/>
        <end position="2317"/>
    </location>
</feature>
<evidence type="ECO:0000256" key="8">
    <source>
        <dbReference type="ARBA" id="ARBA00023242"/>
    </source>
</evidence>
<evidence type="ECO:0000256" key="1">
    <source>
        <dbReference type="ARBA" id="ARBA00004126"/>
    </source>
</evidence>
<dbReference type="GO" id="GO:0031965">
    <property type="term" value="C:nuclear membrane"/>
    <property type="evidence" value="ECO:0007669"/>
    <property type="project" value="UniProtKB-SubCell"/>
</dbReference>
<dbReference type="Pfam" id="PF10541">
    <property type="entry name" value="KASH"/>
    <property type="match status" value="1"/>
</dbReference>
<keyword evidence="13" id="KW-1185">Reference proteome</keyword>
<evidence type="ECO:0000256" key="9">
    <source>
        <dbReference type="PROSITE-ProRule" id="PRU00385"/>
    </source>
</evidence>
<comment type="subcellular location">
    <subcellularLocation>
        <location evidence="1">Nucleus membrane</location>
    </subcellularLocation>
</comment>
<feature type="topological domain" description="Cytoplasmic" evidence="9">
    <location>
        <begin position="1"/>
        <end position="2266"/>
    </location>
</feature>
<dbReference type="CDD" id="cd00176">
    <property type="entry name" value="SPEC"/>
    <property type="match status" value="8"/>
</dbReference>
<evidence type="ECO:0000256" key="2">
    <source>
        <dbReference type="ARBA" id="ARBA00008619"/>
    </source>
</evidence>
<evidence type="ECO:0000256" key="6">
    <source>
        <dbReference type="ARBA" id="ARBA00022989"/>
    </source>
</evidence>
<dbReference type="STRING" id="188477.A0A3S1B7H7"/>
<dbReference type="OrthoDB" id="18853at2759"/>
<keyword evidence="5" id="KW-0677">Repeat</keyword>
<protein>
    <recommendedName>
        <fullName evidence="11">KASH domain-containing protein</fullName>
    </recommendedName>
</protein>